<keyword evidence="4 11" id="KW-0808">Transferase</keyword>
<keyword evidence="6 12" id="KW-1133">Transmembrane helix</keyword>
<organism evidence="13 14">
    <name type="scientific">Sediminihabitans luteus</name>
    <dbReference type="NCBI Taxonomy" id="1138585"/>
    <lineage>
        <taxon>Bacteria</taxon>
        <taxon>Bacillati</taxon>
        <taxon>Actinomycetota</taxon>
        <taxon>Actinomycetes</taxon>
        <taxon>Micrococcales</taxon>
        <taxon>Cellulomonadaceae</taxon>
        <taxon>Sediminihabitans</taxon>
    </lineage>
</organism>
<feature type="transmembrane region" description="Helical" evidence="12">
    <location>
        <begin position="133"/>
        <end position="154"/>
    </location>
</feature>
<dbReference type="InterPro" id="IPR000462">
    <property type="entry name" value="CDP-OH_P_trans"/>
</dbReference>
<feature type="transmembrane region" description="Helical" evidence="12">
    <location>
        <begin position="48"/>
        <end position="68"/>
    </location>
</feature>
<keyword evidence="7" id="KW-0443">Lipid metabolism</keyword>
<evidence type="ECO:0000256" key="7">
    <source>
        <dbReference type="ARBA" id="ARBA00023098"/>
    </source>
</evidence>
<dbReference type="PIRSF" id="PIRSF000847">
    <property type="entry name" value="Phos_ph_gly_syn"/>
    <property type="match status" value="1"/>
</dbReference>
<dbReference type="AlphaFoldDB" id="A0A2M9D0V8"/>
<feature type="transmembrane region" description="Helical" evidence="12">
    <location>
        <begin position="20"/>
        <end position="42"/>
    </location>
</feature>
<dbReference type="UniPathway" id="UPA00085"/>
<dbReference type="Pfam" id="PF01066">
    <property type="entry name" value="CDP-OH_P_transf"/>
    <property type="match status" value="1"/>
</dbReference>
<keyword evidence="5 12" id="KW-0812">Transmembrane</keyword>
<dbReference type="PROSITE" id="PS00379">
    <property type="entry name" value="CDP_ALCOHOL_P_TRANSF"/>
    <property type="match status" value="1"/>
</dbReference>
<evidence type="ECO:0000256" key="10">
    <source>
        <dbReference type="ARBA" id="ARBA00023264"/>
    </source>
</evidence>
<evidence type="ECO:0000256" key="4">
    <source>
        <dbReference type="ARBA" id="ARBA00022679"/>
    </source>
</evidence>
<evidence type="ECO:0000256" key="3">
    <source>
        <dbReference type="ARBA" id="ARBA00022516"/>
    </source>
</evidence>
<keyword evidence="3" id="KW-0444">Lipid biosynthesis</keyword>
<dbReference type="InterPro" id="IPR043130">
    <property type="entry name" value="CDP-OH_PTrfase_TM_dom"/>
</dbReference>
<keyword evidence="10" id="KW-1208">Phospholipid metabolism</keyword>
<sequence length="195" mass="20909">MRLIGAGAPRGVTRAVRDDVLTWANLATVLRLLGLPLFAWLVLGPGEYRAAIWVLVVIGATDWVDGYLARRLDQVSRFGAALDPIADRLMIVTVTLVLAAVGIVPWWVLVAIVVPDLTLGLVALVKFHGNPEVPVTIVGKVRTALLMLGLPVMLLARTFDAVHSGVYVAAEVVVFAGCAGHWIAAGQYLRAMLSR</sequence>
<dbReference type="RefSeq" id="WP_100422136.1">
    <property type="nucleotide sequence ID" value="NZ_BOOX01000010.1"/>
</dbReference>
<feature type="transmembrane region" description="Helical" evidence="12">
    <location>
        <begin position="89"/>
        <end position="113"/>
    </location>
</feature>
<evidence type="ECO:0000313" key="13">
    <source>
        <dbReference type="EMBL" id="PJJ77826.1"/>
    </source>
</evidence>
<comment type="caution">
    <text evidence="13">The sequence shown here is derived from an EMBL/GenBank/DDBJ whole genome shotgun (WGS) entry which is preliminary data.</text>
</comment>
<dbReference type="EMBL" id="PGFE01000001">
    <property type="protein sequence ID" value="PJJ77826.1"/>
    <property type="molecule type" value="Genomic_DNA"/>
</dbReference>
<dbReference type="Gene3D" id="1.20.120.1760">
    <property type="match status" value="1"/>
</dbReference>
<dbReference type="InterPro" id="IPR050324">
    <property type="entry name" value="CDP-alcohol_PTase-I"/>
</dbReference>
<dbReference type="PANTHER" id="PTHR14269:SF62">
    <property type="entry name" value="CDP-DIACYLGLYCEROL--GLYCEROL-3-PHOSPHATE 3-PHOSPHATIDYLTRANSFERASE 1, CHLOROPLASTIC"/>
    <property type="match status" value="1"/>
</dbReference>
<keyword evidence="8 12" id="KW-0472">Membrane</keyword>
<comment type="subcellular location">
    <subcellularLocation>
        <location evidence="1">Membrane</location>
        <topology evidence="1">Multi-pass membrane protein</topology>
    </subcellularLocation>
</comment>
<dbReference type="Proteomes" id="UP000231693">
    <property type="component" value="Unassembled WGS sequence"/>
</dbReference>
<dbReference type="GO" id="GO:0046474">
    <property type="term" value="P:glycerophospholipid biosynthetic process"/>
    <property type="evidence" value="ECO:0007669"/>
    <property type="project" value="TreeGrafter"/>
</dbReference>
<name>A0A2M9D0V8_9CELL</name>
<evidence type="ECO:0000256" key="1">
    <source>
        <dbReference type="ARBA" id="ARBA00004141"/>
    </source>
</evidence>
<dbReference type="GO" id="GO:0008444">
    <property type="term" value="F:CDP-diacylglycerol-glycerol-3-phosphate 3-phosphatidyltransferase activity"/>
    <property type="evidence" value="ECO:0007669"/>
    <property type="project" value="InterPro"/>
</dbReference>
<accession>A0A2M9D0V8</accession>
<dbReference type="InterPro" id="IPR048254">
    <property type="entry name" value="CDP_ALCOHOL_P_TRANSF_CS"/>
</dbReference>
<comment type="similarity">
    <text evidence="2 11">Belongs to the CDP-alcohol phosphatidyltransferase class-I family.</text>
</comment>
<feature type="transmembrane region" description="Helical" evidence="12">
    <location>
        <begin position="166"/>
        <end position="185"/>
    </location>
</feature>
<dbReference type="GO" id="GO:0016020">
    <property type="term" value="C:membrane"/>
    <property type="evidence" value="ECO:0007669"/>
    <property type="project" value="UniProtKB-SubCell"/>
</dbReference>
<proteinExistence type="inferred from homology"/>
<evidence type="ECO:0000313" key="14">
    <source>
        <dbReference type="Proteomes" id="UP000231693"/>
    </source>
</evidence>
<evidence type="ECO:0000256" key="8">
    <source>
        <dbReference type="ARBA" id="ARBA00023136"/>
    </source>
</evidence>
<dbReference type="OrthoDB" id="9796672at2"/>
<reference evidence="13 14" key="1">
    <citation type="submission" date="2017-11" db="EMBL/GenBank/DDBJ databases">
        <title>Genomic Encyclopedia of Archaeal and Bacterial Type Strains, Phase II (KMG-II): From Individual Species to Whole Genera.</title>
        <authorList>
            <person name="Goeker M."/>
        </authorList>
    </citation>
    <scope>NUCLEOTIDE SEQUENCE [LARGE SCALE GENOMIC DNA]</scope>
    <source>
        <strain evidence="13 14">DSM 25478</strain>
    </source>
</reference>
<evidence type="ECO:0000256" key="6">
    <source>
        <dbReference type="ARBA" id="ARBA00022989"/>
    </source>
</evidence>
<protein>
    <submittedName>
        <fullName evidence="13">Cardiolipin synthase</fullName>
    </submittedName>
</protein>
<evidence type="ECO:0000256" key="9">
    <source>
        <dbReference type="ARBA" id="ARBA00023209"/>
    </source>
</evidence>
<dbReference type="PANTHER" id="PTHR14269">
    <property type="entry name" value="CDP-DIACYLGLYCEROL--GLYCEROL-3-PHOSPHATE 3-PHOSPHATIDYLTRANSFERASE-RELATED"/>
    <property type="match status" value="1"/>
</dbReference>
<evidence type="ECO:0000256" key="11">
    <source>
        <dbReference type="RuleBase" id="RU003750"/>
    </source>
</evidence>
<keyword evidence="14" id="KW-1185">Reference proteome</keyword>
<keyword evidence="9" id="KW-0594">Phospholipid biosynthesis</keyword>
<gene>
    <name evidence="13" type="ORF">CLV28_1052</name>
</gene>
<evidence type="ECO:0000256" key="5">
    <source>
        <dbReference type="ARBA" id="ARBA00022692"/>
    </source>
</evidence>
<dbReference type="InterPro" id="IPR004570">
    <property type="entry name" value="Phosphatidylglycerol_P_synth"/>
</dbReference>
<evidence type="ECO:0000256" key="12">
    <source>
        <dbReference type="SAM" id="Phobius"/>
    </source>
</evidence>
<evidence type="ECO:0000256" key="2">
    <source>
        <dbReference type="ARBA" id="ARBA00010441"/>
    </source>
</evidence>